<dbReference type="SUPFAM" id="SSF56601">
    <property type="entry name" value="beta-lactamase/transpeptidase-like"/>
    <property type="match status" value="1"/>
</dbReference>
<evidence type="ECO:0000259" key="1">
    <source>
        <dbReference type="Pfam" id="PF00144"/>
    </source>
</evidence>
<dbReference type="PANTHER" id="PTHR43283:SF15">
    <property type="entry name" value="CONSERVED PROTEIN"/>
    <property type="match status" value="1"/>
</dbReference>
<dbReference type="InterPro" id="IPR012338">
    <property type="entry name" value="Beta-lactam/transpept-like"/>
</dbReference>
<protein>
    <submittedName>
        <fullName evidence="2">CubicO group peptidase (Beta-lactamase class C family)</fullName>
    </submittedName>
</protein>
<dbReference type="PANTHER" id="PTHR43283">
    <property type="entry name" value="BETA-LACTAMASE-RELATED"/>
    <property type="match status" value="1"/>
</dbReference>
<name>A0A2T0Z338_9ACTN</name>
<dbReference type="Proteomes" id="UP000237752">
    <property type="component" value="Unassembled WGS sequence"/>
</dbReference>
<dbReference type="EMBL" id="PVUE01000029">
    <property type="protein sequence ID" value="PRZ30767.1"/>
    <property type="molecule type" value="Genomic_DNA"/>
</dbReference>
<gene>
    <name evidence="2" type="ORF">CLV47_1299</name>
</gene>
<proteinExistence type="predicted"/>
<dbReference type="InterPro" id="IPR001466">
    <property type="entry name" value="Beta-lactam-related"/>
</dbReference>
<feature type="domain" description="Beta-lactamase-related" evidence="1">
    <location>
        <begin position="15"/>
        <end position="251"/>
    </location>
</feature>
<keyword evidence="3" id="KW-1185">Reference proteome</keyword>
<dbReference type="AlphaFoldDB" id="A0A2T0Z338"/>
<evidence type="ECO:0000313" key="3">
    <source>
        <dbReference type="Proteomes" id="UP000237752"/>
    </source>
</evidence>
<dbReference type="OrthoDB" id="3336932at2"/>
<accession>A0A2T0Z338</accession>
<reference evidence="2 3" key="1">
    <citation type="submission" date="2018-03" db="EMBL/GenBank/DDBJ databases">
        <title>Genomic Encyclopedia of Archaeal and Bacterial Type Strains, Phase II (KMG-II): from individual species to whole genera.</title>
        <authorList>
            <person name="Goeker M."/>
        </authorList>
    </citation>
    <scope>NUCLEOTIDE SEQUENCE [LARGE SCALE GENOMIC DNA]</scope>
    <source>
        <strain evidence="2 3">DSM 100065</strain>
    </source>
</reference>
<organism evidence="2 3">
    <name type="scientific">Antricoccus suffuscus</name>
    <dbReference type="NCBI Taxonomy" id="1629062"/>
    <lineage>
        <taxon>Bacteria</taxon>
        <taxon>Bacillati</taxon>
        <taxon>Actinomycetota</taxon>
        <taxon>Actinomycetes</taxon>
        <taxon>Geodermatophilales</taxon>
        <taxon>Antricoccaceae</taxon>
        <taxon>Antricoccus</taxon>
    </lineage>
</organism>
<dbReference type="InterPro" id="IPR050789">
    <property type="entry name" value="Diverse_Enzym_Activities"/>
</dbReference>
<sequence>MDSLSELKSWPADNVAVAVIGDDGAVRATYGDQQRVFRLASVTKLLTAYAVLVAIEEEAIGWDLPAGPEGSTVRHLAAHASGLNFDNRSVVAAPGTRRIYSNEGFAVLGETIADSTGIAFADYLAEAVCRPLGMSATRLEGTPGAGGFASCIDLSLFAAELQAPKLISTETLTEATSIAFPGLNGILPGYGRQSPNDWGLGFELRDHKKPHWTAASNSPRTFGHFGQSGTFLWVDPDARLSCVALTDNNFGEWALERWPALSELVLRDHRSA</sequence>
<dbReference type="Gene3D" id="3.40.710.10">
    <property type="entry name" value="DD-peptidase/beta-lactamase superfamily"/>
    <property type="match status" value="1"/>
</dbReference>
<dbReference type="Pfam" id="PF00144">
    <property type="entry name" value="Beta-lactamase"/>
    <property type="match status" value="1"/>
</dbReference>
<evidence type="ECO:0000313" key="2">
    <source>
        <dbReference type="EMBL" id="PRZ30767.1"/>
    </source>
</evidence>
<comment type="caution">
    <text evidence="2">The sequence shown here is derived from an EMBL/GenBank/DDBJ whole genome shotgun (WGS) entry which is preliminary data.</text>
</comment>